<comment type="caution">
    <text evidence="2">The sequence shown here is derived from an EMBL/GenBank/DDBJ whole genome shotgun (WGS) entry which is preliminary data.</text>
</comment>
<evidence type="ECO:0000313" key="2">
    <source>
        <dbReference type="EMBL" id="KAA0059735.1"/>
    </source>
</evidence>
<evidence type="ECO:0000256" key="1">
    <source>
        <dbReference type="SAM" id="MobiDB-lite"/>
    </source>
</evidence>
<evidence type="ECO:0000313" key="3">
    <source>
        <dbReference type="Proteomes" id="UP000321393"/>
    </source>
</evidence>
<dbReference type="EMBL" id="SSTE01005986">
    <property type="protein sequence ID" value="KAA0059735.1"/>
    <property type="molecule type" value="Genomic_DNA"/>
</dbReference>
<organism evidence="2 3">
    <name type="scientific">Cucumis melo var. makuwa</name>
    <name type="common">Oriental melon</name>
    <dbReference type="NCBI Taxonomy" id="1194695"/>
    <lineage>
        <taxon>Eukaryota</taxon>
        <taxon>Viridiplantae</taxon>
        <taxon>Streptophyta</taxon>
        <taxon>Embryophyta</taxon>
        <taxon>Tracheophyta</taxon>
        <taxon>Spermatophyta</taxon>
        <taxon>Magnoliopsida</taxon>
        <taxon>eudicotyledons</taxon>
        <taxon>Gunneridae</taxon>
        <taxon>Pentapetalae</taxon>
        <taxon>rosids</taxon>
        <taxon>fabids</taxon>
        <taxon>Cucurbitales</taxon>
        <taxon>Cucurbitaceae</taxon>
        <taxon>Benincaseae</taxon>
        <taxon>Cucumis</taxon>
    </lineage>
</organism>
<dbReference type="Proteomes" id="UP000321393">
    <property type="component" value="Unassembled WGS sequence"/>
</dbReference>
<sequence>MTLTREGGSTTTSCVLDGSSYAYWKVRMIVLIESIDNKTWKVVISGWTHPFITNAEGKESPKPEKDWFEAKDEASLGIRPN</sequence>
<proteinExistence type="predicted"/>
<protein>
    <submittedName>
        <fullName evidence="2">Gag-pol polyprotein</fullName>
    </submittedName>
</protein>
<reference evidence="2 3" key="1">
    <citation type="submission" date="2019-08" db="EMBL/GenBank/DDBJ databases">
        <title>Draft genome sequences of two oriental melons (Cucumis melo L. var makuwa).</title>
        <authorList>
            <person name="Kwon S.-Y."/>
        </authorList>
    </citation>
    <scope>NUCLEOTIDE SEQUENCE [LARGE SCALE GENOMIC DNA]</scope>
    <source>
        <strain evidence="3">cv. SW 3</strain>
        <tissue evidence="2">Leaf</tissue>
    </source>
</reference>
<accession>A0A5A7V1J8</accession>
<feature type="compositionally biased region" description="Basic and acidic residues" evidence="1">
    <location>
        <begin position="56"/>
        <end position="74"/>
    </location>
</feature>
<gene>
    <name evidence="2" type="ORF">E6C27_scaffold551G00120</name>
</gene>
<feature type="region of interest" description="Disordered" evidence="1">
    <location>
        <begin position="54"/>
        <end position="81"/>
    </location>
</feature>
<dbReference type="AlphaFoldDB" id="A0A5A7V1J8"/>
<name>A0A5A7V1J8_CUCMM</name>